<proteinExistence type="predicted"/>
<reference evidence="2" key="1">
    <citation type="submission" date="2022-01" db="EMBL/GenBank/DDBJ databases">
        <title>Genome Sequence Resource for Two Populations of Ditylenchus destructor, the Migratory Endoparasitic Phytonematode.</title>
        <authorList>
            <person name="Zhang H."/>
            <person name="Lin R."/>
            <person name="Xie B."/>
        </authorList>
    </citation>
    <scope>NUCLEOTIDE SEQUENCE</scope>
    <source>
        <strain evidence="2">BazhouSP</strain>
    </source>
</reference>
<feature type="region of interest" description="Disordered" evidence="1">
    <location>
        <begin position="89"/>
        <end position="127"/>
    </location>
</feature>
<sequence length="248" mass="25835">MFSAISQAGECELESEKPTPSHLLSSQTHQQHYPSLSSTPASVAAMASLFPSVHNANGSQSPASGGVNNFMNNMWSLPLLSAMARHLPQSGMAASPSAHSPTTSTGTQNQNPGPSSGSTAGTPPNSVFPQLNYAGLLQQFPAPNQAAYFQQQQQMFMQQILAASKNSGFMPGCPSGINDLSGNSAGLTTGSESRASSTSDSNATGTLTGGPPKRGVPSPAMAQQLHPVRRFEESPLKKNVLQQKIIVN</sequence>
<feature type="compositionally biased region" description="Polar residues" evidence="1">
    <location>
        <begin position="180"/>
        <end position="206"/>
    </location>
</feature>
<evidence type="ECO:0000313" key="3">
    <source>
        <dbReference type="Proteomes" id="UP001201812"/>
    </source>
</evidence>
<dbReference type="EMBL" id="JAKKPZ010000004">
    <property type="protein sequence ID" value="KAI1722038.1"/>
    <property type="molecule type" value="Genomic_DNA"/>
</dbReference>
<feature type="compositionally biased region" description="Low complexity" evidence="1">
    <location>
        <begin position="93"/>
        <end position="107"/>
    </location>
</feature>
<organism evidence="2 3">
    <name type="scientific">Ditylenchus destructor</name>
    <dbReference type="NCBI Taxonomy" id="166010"/>
    <lineage>
        <taxon>Eukaryota</taxon>
        <taxon>Metazoa</taxon>
        <taxon>Ecdysozoa</taxon>
        <taxon>Nematoda</taxon>
        <taxon>Chromadorea</taxon>
        <taxon>Rhabditida</taxon>
        <taxon>Tylenchina</taxon>
        <taxon>Tylenchomorpha</taxon>
        <taxon>Sphaerularioidea</taxon>
        <taxon>Anguinidae</taxon>
        <taxon>Anguininae</taxon>
        <taxon>Ditylenchus</taxon>
    </lineage>
</organism>
<keyword evidence="3" id="KW-1185">Reference proteome</keyword>
<protein>
    <submittedName>
        <fullName evidence="2">Uncharacterized protein</fullName>
    </submittedName>
</protein>
<name>A0AAD4N841_9BILA</name>
<evidence type="ECO:0000256" key="1">
    <source>
        <dbReference type="SAM" id="MobiDB-lite"/>
    </source>
</evidence>
<accession>A0AAD4N841</accession>
<dbReference type="Proteomes" id="UP001201812">
    <property type="component" value="Unassembled WGS sequence"/>
</dbReference>
<feature type="compositionally biased region" description="Polar residues" evidence="1">
    <location>
        <begin position="22"/>
        <end position="38"/>
    </location>
</feature>
<gene>
    <name evidence="2" type="ORF">DdX_04333</name>
</gene>
<comment type="caution">
    <text evidence="2">The sequence shown here is derived from an EMBL/GenBank/DDBJ whole genome shotgun (WGS) entry which is preliminary data.</text>
</comment>
<feature type="region of interest" description="Disordered" evidence="1">
    <location>
        <begin position="1"/>
        <end position="38"/>
    </location>
</feature>
<dbReference type="AlphaFoldDB" id="A0AAD4N841"/>
<feature type="compositionally biased region" description="Polar residues" evidence="1">
    <location>
        <begin position="108"/>
        <end position="127"/>
    </location>
</feature>
<feature type="region of interest" description="Disordered" evidence="1">
    <location>
        <begin position="180"/>
        <end position="220"/>
    </location>
</feature>
<evidence type="ECO:0000313" key="2">
    <source>
        <dbReference type="EMBL" id="KAI1722038.1"/>
    </source>
</evidence>